<keyword evidence="1" id="KW-1133">Transmembrane helix</keyword>
<dbReference type="AlphaFoldDB" id="A0A132PKS0"/>
<dbReference type="EMBL" id="LGTW01000011">
    <property type="protein sequence ID" value="KWX22844.1"/>
    <property type="molecule type" value="Genomic_DNA"/>
</dbReference>
<comment type="caution">
    <text evidence="3">The sequence shown here is derived from an EMBL/GenBank/DDBJ whole genome shotgun (WGS) entry which is preliminary data.</text>
</comment>
<dbReference type="GO" id="GO:0071949">
    <property type="term" value="F:FAD binding"/>
    <property type="evidence" value="ECO:0007669"/>
    <property type="project" value="InterPro"/>
</dbReference>
<dbReference type="Gene3D" id="3.50.50.60">
    <property type="entry name" value="FAD/NAD(P)-binding domain"/>
    <property type="match status" value="1"/>
</dbReference>
<dbReference type="STRING" id="59750.AWC31_12165"/>
<feature type="domain" description="FAD-binding" evidence="2">
    <location>
        <begin position="20"/>
        <end position="356"/>
    </location>
</feature>
<dbReference type="PATRIC" id="fig|59750.3.peg.976"/>
<dbReference type="SUPFAM" id="SSF51905">
    <property type="entry name" value="FAD/NAD(P)-binding domain"/>
    <property type="match status" value="1"/>
</dbReference>
<dbReference type="InterPro" id="IPR002938">
    <property type="entry name" value="FAD-bd"/>
</dbReference>
<protein>
    <recommendedName>
        <fullName evidence="2">FAD-binding domain-containing protein</fullName>
    </recommendedName>
</protein>
<dbReference type="InterPro" id="IPR036188">
    <property type="entry name" value="FAD/NAD-bd_sf"/>
</dbReference>
<evidence type="ECO:0000313" key="3">
    <source>
        <dbReference type="EMBL" id="KWX22844.1"/>
    </source>
</evidence>
<dbReference type="InterPro" id="IPR051704">
    <property type="entry name" value="FAD_aromatic-hydroxylase"/>
</dbReference>
<accession>A0A132PKS0</accession>
<sequence length="408" mass="43723">MLTSTTLQEQYRSATADKLRILIVGAGIAGLTAAGLLRRAGHHPVVIERAPDGAPPGYMLALMPIADSALDDLGARAAYRAASVPFEDYGMRAHTGRLMRVDSMSRVLGSYGDYRGISRGALIDVLSGAQCPVTLDSTVTAIAETESAAHVTIAEAGDTHRLEFDLVVIADGIRSRTRDLVLAGRPVDVVDTRWGGWVAWAPERSVPPSRGEELWGAGRFAGLYPVAGAVGVFLGGPRSDTDAGPAAFVREFRKTLSVVDAPIGAALDAVAAERDPYYWSLSDCRAPVWTTRRTVLLGDAAAGFLPTAGIGAGMAMESAWVLCRMLNNIDGHRLADVLSAYERTQRPRVQAAQDNSRQLARLMFKRSRGLAVLRELAMRIVSVDIALKPIQRLVAEQPEPDEATASLR</sequence>
<dbReference type="PANTHER" id="PTHR46865:SF8">
    <property type="entry name" value="POSSIBLE OXIDOREDUCTASE"/>
    <property type="match status" value="1"/>
</dbReference>
<dbReference type="Proteomes" id="UP000070612">
    <property type="component" value="Unassembled WGS sequence"/>
</dbReference>
<organism evidence="3 4">
    <name type="scientific">Mycolicibacterium wolinskyi</name>
    <dbReference type="NCBI Taxonomy" id="59750"/>
    <lineage>
        <taxon>Bacteria</taxon>
        <taxon>Bacillati</taxon>
        <taxon>Actinomycetota</taxon>
        <taxon>Actinomycetes</taxon>
        <taxon>Mycobacteriales</taxon>
        <taxon>Mycobacteriaceae</taxon>
        <taxon>Mycolicibacterium</taxon>
    </lineage>
</organism>
<dbReference type="RefSeq" id="WP_067851260.1">
    <property type="nucleotide sequence ID" value="NZ_LGTW01000011.1"/>
</dbReference>
<keyword evidence="1" id="KW-0472">Membrane</keyword>
<dbReference type="PANTHER" id="PTHR46865">
    <property type="entry name" value="OXIDOREDUCTASE-RELATED"/>
    <property type="match status" value="1"/>
</dbReference>
<dbReference type="PRINTS" id="PR00420">
    <property type="entry name" value="RNGMNOXGNASE"/>
</dbReference>
<name>A0A132PKS0_9MYCO</name>
<gene>
    <name evidence="3" type="ORF">AFM11_18095</name>
</gene>
<evidence type="ECO:0000313" key="4">
    <source>
        <dbReference type="Proteomes" id="UP000070612"/>
    </source>
</evidence>
<evidence type="ECO:0000259" key="2">
    <source>
        <dbReference type="Pfam" id="PF01494"/>
    </source>
</evidence>
<evidence type="ECO:0000256" key="1">
    <source>
        <dbReference type="SAM" id="Phobius"/>
    </source>
</evidence>
<keyword evidence="4" id="KW-1185">Reference proteome</keyword>
<feature type="transmembrane region" description="Helical" evidence="1">
    <location>
        <begin position="21"/>
        <end position="37"/>
    </location>
</feature>
<reference evidence="3 4" key="1">
    <citation type="submission" date="2015-07" db="EMBL/GenBank/DDBJ databases">
        <title>A draft genome sequence of Mycobacterium wolinskyi.</title>
        <authorList>
            <person name="de Man T.J."/>
            <person name="Perry K.A."/>
            <person name="Coulliette A.D."/>
            <person name="Jensen B."/>
            <person name="Toney N.C."/>
            <person name="Limbago B.M."/>
            <person name="Noble-Wang J."/>
        </authorList>
    </citation>
    <scope>NUCLEOTIDE SEQUENCE [LARGE SCALE GENOMIC DNA]</scope>
    <source>
        <strain evidence="3 4">CDC_01</strain>
    </source>
</reference>
<dbReference type="Pfam" id="PF01494">
    <property type="entry name" value="FAD_binding_3"/>
    <property type="match status" value="1"/>
</dbReference>
<proteinExistence type="predicted"/>
<keyword evidence="1" id="KW-0812">Transmembrane</keyword>